<dbReference type="EMBL" id="LK391707">
    <property type="protein sequence ID" value="CDR94143.1"/>
    <property type="molecule type" value="Genomic_DNA"/>
</dbReference>
<dbReference type="SUPFAM" id="SSF56053">
    <property type="entry name" value="Ribosomal protein L6"/>
    <property type="match status" value="1"/>
</dbReference>
<sequence length="228" mass="26031">MYINEYFGAHYLRRCVRHFGVSGSYGPSIYGIQTTETNTRLIRLPQEAPPPQIDINARLHVAQWPGKIRALRSGYFFRPEQRTNTGYYHMLIKGKKDVCLVSNAVKSQTATKTIENCLHERTRGFSGQVLLHGRGVKAFFEPQFPHLMFRLGVGSNCLDATRICTMYAKHVKVEVDRTGLIVSVHGYNKMMVGNVVYRLFRLVEANPYTLKGGHIANYPIKKKTPKKR</sequence>
<dbReference type="KEGG" id="bbig:BBBOND_0104520"/>
<dbReference type="GeneID" id="24562684"/>
<dbReference type="VEuPathDB" id="PiroplasmaDB:BBBOND_0104520"/>
<dbReference type="AlphaFoldDB" id="A0A061D0E0"/>
<dbReference type="InterPro" id="IPR036789">
    <property type="entry name" value="Ribosomal_uL6-like_a/b-dom_sf"/>
</dbReference>
<evidence type="ECO:0000313" key="1">
    <source>
        <dbReference type="EMBL" id="CDR94143.1"/>
    </source>
</evidence>
<dbReference type="OMA" id="GKNYNMG"/>
<dbReference type="OrthoDB" id="407066at2759"/>
<accession>A0A061D0E0</accession>
<organism evidence="1 2">
    <name type="scientific">Babesia bigemina</name>
    <dbReference type="NCBI Taxonomy" id="5866"/>
    <lineage>
        <taxon>Eukaryota</taxon>
        <taxon>Sar</taxon>
        <taxon>Alveolata</taxon>
        <taxon>Apicomplexa</taxon>
        <taxon>Aconoidasida</taxon>
        <taxon>Piroplasmida</taxon>
        <taxon>Babesiidae</taxon>
        <taxon>Babesia</taxon>
    </lineage>
</organism>
<gene>
    <name evidence="1" type="ORF">BBBOND_0104520</name>
</gene>
<dbReference type="GO" id="GO:0003735">
    <property type="term" value="F:structural constituent of ribosome"/>
    <property type="evidence" value="ECO:0007669"/>
    <property type="project" value="InterPro"/>
</dbReference>
<proteinExistence type="predicted"/>
<dbReference type="Proteomes" id="UP000033188">
    <property type="component" value="Chromosome 1"/>
</dbReference>
<dbReference type="GO" id="GO:0005840">
    <property type="term" value="C:ribosome"/>
    <property type="evidence" value="ECO:0007669"/>
    <property type="project" value="InterPro"/>
</dbReference>
<name>A0A061D0E0_BABBI</name>
<dbReference type="GO" id="GO:0006412">
    <property type="term" value="P:translation"/>
    <property type="evidence" value="ECO:0007669"/>
    <property type="project" value="InterPro"/>
</dbReference>
<protein>
    <submittedName>
        <fullName evidence="1">Uncharacterized protein</fullName>
    </submittedName>
</protein>
<evidence type="ECO:0000313" key="2">
    <source>
        <dbReference type="Proteomes" id="UP000033188"/>
    </source>
</evidence>
<dbReference type="Gene3D" id="3.90.930.12">
    <property type="entry name" value="Ribosomal protein L6, alpha-beta domain"/>
    <property type="match status" value="1"/>
</dbReference>
<reference evidence="2" key="1">
    <citation type="journal article" date="2014" name="Nucleic Acids Res.">
        <title>The evolutionary dynamics of variant antigen genes in Babesia reveal a history of genomic innovation underlying host-parasite interaction.</title>
        <authorList>
            <person name="Jackson A.P."/>
            <person name="Otto T.D."/>
            <person name="Darby A."/>
            <person name="Ramaprasad A."/>
            <person name="Xia D."/>
            <person name="Echaide I.E."/>
            <person name="Farber M."/>
            <person name="Gahlot S."/>
            <person name="Gamble J."/>
            <person name="Gupta D."/>
            <person name="Gupta Y."/>
            <person name="Jackson L."/>
            <person name="Malandrin L."/>
            <person name="Malas T.B."/>
            <person name="Moussa E."/>
            <person name="Nair M."/>
            <person name="Reid A.J."/>
            <person name="Sanders M."/>
            <person name="Sharma J."/>
            <person name="Tracey A."/>
            <person name="Quail M.A."/>
            <person name="Weir W."/>
            <person name="Wastling J.M."/>
            <person name="Hall N."/>
            <person name="Willadsen P."/>
            <person name="Lingelbach K."/>
            <person name="Shiels B."/>
            <person name="Tait A."/>
            <person name="Berriman M."/>
            <person name="Allred D.R."/>
            <person name="Pain A."/>
        </authorList>
    </citation>
    <scope>NUCLEOTIDE SEQUENCE [LARGE SCALE GENOMIC DNA]</scope>
    <source>
        <strain evidence="2">Bond</strain>
    </source>
</reference>
<dbReference type="RefSeq" id="XP_012766329.1">
    <property type="nucleotide sequence ID" value="XM_012910875.1"/>
</dbReference>
<dbReference type="GO" id="GO:0019843">
    <property type="term" value="F:rRNA binding"/>
    <property type="evidence" value="ECO:0007669"/>
    <property type="project" value="InterPro"/>
</dbReference>
<keyword evidence="2" id="KW-1185">Reference proteome</keyword>